<evidence type="ECO:0000313" key="6">
    <source>
        <dbReference type="EMBL" id="EIW80662.1"/>
    </source>
</evidence>
<keyword evidence="2" id="KW-0396">Initiation factor</keyword>
<evidence type="ECO:0000313" key="7">
    <source>
        <dbReference type="Proteomes" id="UP000053558"/>
    </source>
</evidence>
<keyword evidence="3" id="KW-0648">Protein biosynthesis</keyword>
<reference evidence="7" key="1">
    <citation type="journal article" date="2012" name="Science">
        <title>The Paleozoic origin of enzymatic lignin decomposition reconstructed from 31 fungal genomes.</title>
        <authorList>
            <person name="Floudas D."/>
            <person name="Binder M."/>
            <person name="Riley R."/>
            <person name="Barry K."/>
            <person name="Blanchette R.A."/>
            <person name="Henrissat B."/>
            <person name="Martinez A.T."/>
            <person name="Otillar R."/>
            <person name="Spatafora J.W."/>
            <person name="Yadav J.S."/>
            <person name="Aerts A."/>
            <person name="Benoit I."/>
            <person name="Boyd A."/>
            <person name="Carlson A."/>
            <person name="Copeland A."/>
            <person name="Coutinho P.M."/>
            <person name="de Vries R.P."/>
            <person name="Ferreira P."/>
            <person name="Findley K."/>
            <person name="Foster B."/>
            <person name="Gaskell J."/>
            <person name="Glotzer D."/>
            <person name="Gorecki P."/>
            <person name="Heitman J."/>
            <person name="Hesse C."/>
            <person name="Hori C."/>
            <person name="Igarashi K."/>
            <person name="Jurgens J.A."/>
            <person name="Kallen N."/>
            <person name="Kersten P."/>
            <person name="Kohler A."/>
            <person name="Kuees U."/>
            <person name="Kumar T.K.A."/>
            <person name="Kuo A."/>
            <person name="LaButti K."/>
            <person name="Larrondo L.F."/>
            <person name="Lindquist E."/>
            <person name="Ling A."/>
            <person name="Lombard V."/>
            <person name="Lucas S."/>
            <person name="Lundell T."/>
            <person name="Martin R."/>
            <person name="McLaughlin D.J."/>
            <person name="Morgenstern I."/>
            <person name="Morin E."/>
            <person name="Murat C."/>
            <person name="Nagy L.G."/>
            <person name="Nolan M."/>
            <person name="Ohm R.A."/>
            <person name="Patyshakuliyeva A."/>
            <person name="Rokas A."/>
            <person name="Ruiz-Duenas F.J."/>
            <person name="Sabat G."/>
            <person name="Salamov A."/>
            <person name="Samejima M."/>
            <person name="Schmutz J."/>
            <person name="Slot J.C."/>
            <person name="St John F."/>
            <person name="Stenlid J."/>
            <person name="Sun H."/>
            <person name="Sun S."/>
            <person name="Syed K."/>
            <person name="Tsang A."/>
            <person name="Wiebenga A."/>
            <person name="Young D."/>
            <person name="Pisabarro A."/>
            <person name="Eastwood D.C."/>
            <person name="Martin F."/>
            <person name="Cullen D."/>
            <person name="Grigoriev I.V."/>
            <person name="Hibbett D.S."/>
        </authorList>
    </citation>
    <scope>NUCLEOTIDE SEQUENCE [LARGE SCALE GENOMIC DNA]</scope>
    <source>
        <strain evidence="7">RWD-64-598 SS2</strain>
    </source>
</reference>
<dbReference type="GO" id="GO:0003729">
    <property type="term" value="F:mRNA binding"/>
    <property type="evidence" value="ECO:0007669"/>
    <property type="project" value="TreeGrafter"/>
</dbReference>
<evidence type="ECO:0000259" key="5">
    <source>
        <dbReference type="Pfam" id="PF02854"/>
    </source>
</evidence>
<dbReference type="KEGG" id="cput:CONPUDRAFT_73737"/>
<dbReference type="Gene3D" id="1.25.40.180">
    <property type="match status" value="1"/>
</dbReference>
<evidence type="ECO:0000256" key="4">
    <source>
        <dbReference type="SAM" id="MobiDB-lite"/>
    </source>
</evidence>
<dbReference type="PANTHER" id="PTHR23253:SF9">
    <property type="entry name" value="EUKARYOTIC TRANSLATION INITIATION FACTOR 4 GAMMA 2"/>
    <property type="match status" value="1"/>
</dbReference>
<dbReference type="InterPro" id="IPR016024">
    <property type="entry name" value="ARM-type_fold"/>
</dbReference>
<dbReference type="SUPFAM" id="SSF48371">
    <property type="entry name" value="ARM repeat"/>
    <property type="match status" value="1"/>
</dbReference>
<comment type="similarity">
    <text evidence="1">Belongs to the eukaryotic initiation factor 4G family.</text>
</comment>
<feature type="compositionally biased region" description="Basic and acidic residues" evidence="4">
    <location>
        <begin position="157"/>
        <end position="174"/>
    </location>
</feature>
<dbReference type="EMBL" id="JH711579">
    <property type="protein sequence ID" value="EIW80662.1"/>
    <property type="molecule type" value="Genomic_DNA"/>
</dbReference>
<dbReference type="OrthoDB" id="514777at2759"/>
<evidence type="ECO:0000256" key="2">
    <source>
        <dbReference type="ARBA" id="ARBA00022540"/>
    </source>
</evidence>
<comment type="caution">
    <text evidence="6">The sequence shown here is derived from an EMBL/GenBank/DDBJ whole genome shotgun (WGS) entry which is preliminary data.</text>
</comment>
<dbReference type="Pfam" id="PF02854">
    <property type="entry name" value="MIF4G"/>
    <property type="match status" value="1"/>
</dbReference>
<evidence type="ECO:0000256" key="3">
    <source>
        <dbReference type="ARBA" id="ARBA00022917"/>
    </source>
</evidence>
<evidence type="ECO:0000256" key="1">
    <source>
        <dbReference type="ARBA" id="ARBA00005775"/>
    </source>
</evidence>
<dbReference type="PANTHER" id="PTHR23253">
    <property type="entry name" value="EUKARYOTIC TRANSLATION INITIATION FACTOR 4 GAMMA"/>
    <property type="match status" value="1"/>
</dbReference>
<dbReference type="AlphaFoldDB" id="A0A5M3MNB7"/>
<dbReference type="RefSeq" id="XP_007769123.1">
    <property type="nucleotide sequence ID" value="XM_007770933.1"/>
</dbReference>
<protein>
    <recommendedName>
        <fullName evidence="5">MIF4G domain-containing protein</fullName>
    </recommendedName>
</protein>
<gene>
    <name evidence="6" type="ORF">CONPUDRAFT_73737</name>
</gene>
<dbReference type="InterPro" id="IPR003890">
    <property type="entry name" value="MIF4G-like_typ-3"/>
</dbReference>
<keyword evidence="7" id="KW-1185">Reference proteome</keyword>
<feature type="domain" description="MIF4G" evidence="5">
    <location>
        <begin position="3"/>
        <end position="127"/>
    </location>
</feature>
<organism evidence="6 7">
    <name type="scientific">Coniophora puteana (strain RWD-64-598)</name>
    <name type="common">Brown rot fungus</name>
    <dbReference type="NCBI Taxonomy" id="741705"/>
    <lineage>
        <taxon>Eukaryota</taxon>
        <taxon>Fungi</taxon>
        <taxon>Dikarya</taxon>
        <taxon>Basidiomycota</taxon>
        <taxon>Agaricomycotina</taxon>
        <taxon>Agaricomycetes</taxon>
        <taxon>Agaricomycetidae</taxon>
        <taxon>Boletales</taxon>
        <taxon>Coniophorineae</taxon>
        <taxon>Coniophoraceae</taxon>
        <taxon>Coniophora</taxon>
    </lineage>
</organism>
<dbReference type="GO" id="GO:0003743">
    <property type="term" value="F:translation initiation factor activity"/>
    <property type="evidence" value="ECO:0007669"/>
    <property type="project" value="UniProtKB-KW"/>
</dbReference>
<name>A0A5M3MNB7_CONPW</name>
<dbReference type="GO" id="GO:0016281">
    <property type="term" value="C:eukaryotic translation initiation factor 4F complex"/>
    <property type="evidence" value="ECO:0007669"/>
    <property type="project" value="TreeGrafter"/>
</dbReference>
<sequence>MSKAWAKLCQKMISDVSKSIEDDTIEGTAVPVSGGRLFRRHLLRSCQEVFERRRSDGPWAEPDNDRYQDARAENYRAFQMGPFIGSLFRLRIMPGYVMHSCIRQLLPMVDDQSQKGIECLSHLLVATGDKACMLEGWMDQQFKDEVTRLGQKSPRHNTSDETQSTREDICPAAV</sequence>
<accession>A0A5M3MNB7</accession>
<proteinExistence type="inferred from homology"/>
<dbReference type="GeneID" id="19209146"/>
<feature type="region of interest" description="Disordered" evidence="4">
    <location>
        <begin position="148"/>
        <end position="174"/>
    </location>
</feature>
<dbReference type="Proteomes" id="UP000053558">
    <property type="component" value="Unassembled WGS sequence"/>
</dbReference>